<feature type="domain" description="VASt" evidence="8">
    <location>
        <begin position="765"/>
        <end position="936"/>
    </location>
</feature>
<dbReference type="Gene3D" id="2.30.29.30">
    <property type="entry name" value="Pleckstrin-homology domain (PH domain)/Phosphotyrosine-binding domain (PTB)"/>
    <property type="match status" value="2"/>
</dbReference>
<dbReference type="AlphaFoldDB" id="A0A367KGJ2"/>
<dbReference type="Gene3D" id="1.20.1270.60">
    <property type="entry name" value="Arfaptin homology (AH) domain/BAR domain"/>
    <property type="match status" value="1"/>
</dbReference>
<dbReference type="GO" id="GO:0032934">
    <property type="term" value="F:sterol binding"/>
    <property type="evidence" value="ECO:0007669"/>
    <property type="project" value="TreeGrafter"/>
</dbReference>
<gene>
    <name evidence="9" type="primary">SIP3_1</name>
    <name evidence="9" type="ORF">CU097_012961</name>
</gene>
<dbReference type="InterPro" id="IPR001849">
    <property type="entry name" value="PH_domain"/>
</dbReference>
<dbReference type="GO" id="GO:0005886">
    <property type="term" value="C:plasma membrane"/>
    <property type="evidence" value="ECO:0007669"/>
    <property type="project" value="TreeGrafter"/>
</dbReference>
<dbReference type="PANTHER" id="PTHR23319">
    <property type="entry name" value="GRAM DOMAIN CONTAINING 1B, ISOFORM E"/>
    <property type="match status" value="1"/>
</dbReference>
<dbReference type="SUPFAM" id="SSF50729">
    <property type="entry name" value="PH domain-like"/>
    <property type="match status" value="1"/>
</dbReference>
<evidence type="ECO:0000313" key="9">
    <source>
        <dbReference type="EMBL" id="RCI01343.1"/>
    </source>
</evidence>
<dbReference type="Pfam" id="PF00169">
    <property type="entry name" value="PH"/>
    <property type="match status" value="1"/>
</dbReference>
<dbReference type="InterPro" id="IPR027267">
    <property type="entry name" value="AH/BAR_dom_sf"/>
</dbReference>
<proteinExistence type="predicted"/>
<evidence type="ECO:0000256" key="5">
    <source>
        <dbReference type="SAM" id="MobiDB-lite"/>
    </source>
</evidence>
<dbReference type="InterPro" id="IPR011993">
    <property type="entry name" value="PH-like_dom_sf"/>
</dbReference>
<dbReference type="Proteomes" id="UP000252139">
    <property type="component" value="Unassembled WGS sequence"/>
</dbReference>
<evidence type="ECO:0000256" key="6">
    <source>
        <dbReference type="SAM" id="Phobius"/>
    </source>
</evidence>
<dbReference type="InterPro" id="IPR031968">
    <property type="entry name" value="VASt"/>
</dbReference>
<organism evidence="9 10">
    <name type="scientific">Rhizopus azygosporus</name>
    <name type="common">Rhizopus microsporus var. azygosporus</name>
    <dbReference type="NCBI Taxonomy" id="86630"/>
    <lineage>
        <taxon>Eukaryota</taxon>
        <taxon>Fungi</taxon>
        <taxon>Fungi incertae sedis</taxon>
        <taxon>Mucoromycota</taxon>
        <taxon>Mucoromycotina</taxon>
        <taxon>Mucoromycetes</taxon>
        <taxon>Mucorales</taxon>
        <taxon>Mucorineae</taxon>
        <taxon>Rhizopodaceae</taxon>
        <taxon>Rhizopus</taxon>
    </lineage>
</organism>
<feature type="domain" description="PH" evidence="7">
    <location>
        <begin position="289"/>
        <end position="385"/>
    </location>
</feature>
<accession>A0A367KGJ2</accession>
<protein>
    <submittedName>
        <fullName evidence="9">SNF1-interacting protein</fullName>
    </submittedName>
</protein>
<keyword evidence="2 6" id="KW-0812">Transmembrane</keyword>
<evidence type="ECO:0000256" key="2">
    <source>
        <dbReference type="ARBA" id="ARBA00022692"/>
    </source>
</evidence>
<evidence type="ECO:0000256" key="1">
    <source>
        <dbReference type="ARBA" id="ARBA00004370"/>
    </source>
</evidence>
<keyword evidence="3 6" id="KW-1133">Transmembrane helix</keyword>
<evidence type="ECO:0000256" key="4">
    <source>
        <dbReference type="ARBA" id="ARBA00023136"/>
    </source>
</evidence>
<keyword evidence="10" id="KW-1185">Reference proteome</keyword>
<evidence type="ECO:0000259" key="7">
    <source>
        <dbReference type="PROSITE" id="PS50003"/>
    </source>
</evidence>
<dbReference type="InterPro" id="IPR051482">
    <property type="entry name" value="Cholesterol_transport"/>
</dbReference>
<dbReference type="STRING" id="86630.A0A367KGJ2"/>
<dbReference type="GO" id="GO:0005789">
    <property type="term" value="C:endoplasmic reticulum membrane"/>
    <property type="evidence" value="ECO:0007669"/>
    <property type="project" value="TreeGrafter"/>
</dbReference>
<feature type="region of interest" description="Disordered" evidence="5">
    <location>
        <begin position="732"/>
        <end position="753"/>
    </location>
</feature>
<dbReference type="InterPro" id="IPR004148">
    <property type="entry name" value="BAR_dom"/>
</dbReference>
<feature type="transmembrane region" description="Helical" evidence="6">
    <location>
        <begin position="978"/>
        <end position="997"/>
    </location>
</feature>
<dbReference type="EMBL" id="PJQL01000014">
    <property type="protein sequence ID" value="RCI01343.1"/>
    <property type="molecule type" value="Genomic_DNA"/>
</dbReference>
<dbReference type="GO" id="GO:0032366">
    <property type="term" value="P:intracellular sterol transport"/>
    <property type="evidence" value="ECO:0007669"/>
    <property type="project" value="TreeGrafter"/>
</dbReference>
<dbReference type="OrthoDB" id="10070851at2759"/>
<sequence>MSTCLVSLPTNVFTIQDVVLDSPVWRANMTHLEDQIDQYEKWLDGFIRALKTYIESVTKCHAQATNLCKRMFISGLDSDLSDFNMVDNVINKFATTLELTLHYRTQLITELEEALLDPLQKLYKQDLKSYKESKRQFEKTLDKYETQLSRYFVLSKQKEPSALREDAFQMHELRKAYVKQSTDHFVKLIYFKSQLEHILVQSFSSAVSAHVEEIEETRRTFGTLKPKLAIWKQWLDENKTTCEHQINNIKERCIELSDTYLQQCTPHRSLKRYSITQYDDIIENLHETVIGKEGYLNSRIARSTWVRKWFFLQRGWFGTMTINKQKALITLGDRVLVSECTYKVVTDVDRRFCFEITHPKNTFYLQTETEEDMHEWIKAFEYQIKQNQEQEEEQGKVLPMQPLLYPSTLMTLTDDQFVAKVSSTNDLIPIHSTTASLLTSLMIQKGRSANEEAIPVKSSNNTSNSSILSSWGVSWANLSNEEPTESQTDSCLVWPTKLEMEVNGPELEHYTLDARHRELRKLFANVPQNEIVLDAFKASYYGQKGDETQYGYSGIVYLTQKAIWFYSCTLMTSLHLCMIPLEKIGSIKIEKTVNGTWLILGDILFSLWSCTPSEIIVERLKITASQKIQDIQTLYDTIRNISTTKISNHVTTTSALFPSVTPLTIQIQQPPVMKSNSSTSTSNSLDNDEGDTESGPSAAHDALKAAYQSSSQHQQQQTSSITNVATTATTATNGTNNIHEDDDSNWPDSIPQPDNQIECGCKDHLDKVEAEVVLDLGAKRLFMLLFSDTAVWSQLNKVAGFGEPTFTEWANSQEEGVIRERTLTYMMPVSNPMVRAKETQVIGTQQILQEQDRLTYIVLVSTKTPNLPYADTFLPSIKYCITYVAPNRSKITCSLGIKWLKSVLVKSMIKSAAMKGMAETVNTLIPILQQQQQQQQLQKQQGPEVAENGNGQIKEKPATERIEKAPVRTEGGALWDKMTVLNLCFIFLCFLLTIYQFRMQRKYEALVDHPVNWKGVYLRDLQNITESQITLHRVNPTTYEMFQQDRINLVDWRHAWSSRRHQLMALELSYARERC</sequence>
<dbReference type="Pfam" id="PF16016">
    <property type="entry name" value="VASt"/>
    <property type="match status" value="1"/>
</dbReference>
<feature type="compositionally biased region" description="Low complexity" evidence="5">
    <location>
        <begin position="675"/>
        <end position="684"/>
    </location>
</feature>
<keyword evidence="4 6" id="KW-0472">Membrane</keyword>
<dbReference type="SUPFAM" id="SSF103657">
    <property type="entry name" value="BAR/IMD domain-like"/>
    <property type="match status" value="1"/>
</dbReference>
<reference evidence="9 10" key="1">
    <citation type="journal article" date="2018" name="G3 (Bethesda)">
        <title>Phylogenetic and Phylogenomic Definition of Rhizopus Species.</title>
        <authorList>
            <person name="Gryganskyi A.P."/>
            <person name="Golan J."/>
            <person name="Dolatabadi S."/>
            <person name="Mondo S."/>
            <person name="Robb S."/>
            <person name="Idnurm A."/>
            <person name="Muszewska A."/>
            <person name="Steczkiewicz K."/>
            <person name="Masonjones S."/>
            <person name="Liao H.L."/>
            <person name="Gajdeczka M.T."/>
            <person name="Anike F."/>
            <person name="Vuek A."/>
            <person name="Anishchenko I.M."/>
            <person name="Voigt K."/>
            <person name="de Hoog G.S."/>
            <person name="Smith M.E."/>
            <person name="Heitman J."/>
            <person name="Vilgalys R."/>
            <person name="Stajich J.E."/>
        </authorList>
    </citation>
    <scope>NUCLEOTIDE SEQUENCE [LARGE SCALE GENOMIC DNA]</scope>
    <source>
        <strain evidence="9 10">CBS 357.93</strain>
    </source>
</reference>
<name>A0A367KGJ2_RHIAZ</name>
<evidence type="ECO:0000259" key="8">
    <source>
        <dbReference type="PROSITE" id="PS51778"/>
    </source>
</evidence>
<dbReference type="PANTHER" id="PTHR23319:SF4">
    <property type="entry name" value="GRAM DOMAIN CONTAINING 1B, ISOFORM E"/>
    <property type="match status" value="1"/>
</dbReference>
<dbReference type="PROSITE" id="PS50003">
    <property type="entry name" value="PH_DOMAIN"/>
    <property type="match status" value="1"/>
</dbReference>
<dbReference type="SMART" id="SM00233">
    <property type="entry name" value="PH"/>
    <property type="match status" value="1"/>
</dbReference>
<dbReference type="Pfam" id="PF16746">
    <property type="entry name" value="BAR_3"/>
    <property type="match status" value="1"/>
</dbReference>
<evidence type="ECO:0000256" key="3">
    <source>
        <dbReference type="ARBA" id="ARBA00022989"/>
    </source>
</evidence>
<dbReference type="PROSITE" id="PS51778">
    <property type="entry name" value="VAST"/>
    <property type="match status" value="1"/>
</dbReference>
<feature type="region of interest" description="Disordered" evidence="5">
    <location>
        <begin position="668"/>
        <end position="698"/>
    </location>
</feature>
<comment type="subcellular location">
    <subcellularLocation>
        <location evidence="1">Membrane</location>
    </subcellularLocation>
</comment>
<dbReference type="GO" id="GO:0120015">
    <property type="term" value="F:sterol transfer activity"/>
    <property type="evidence" value="ECO:0007669"/>
    <property type="project" value="TreeGrafter"/>
</dbReference>
<comment type="caution">
    <text evidence="9">The sequence shown here is derived from an EMBL/GenBank/DDBJ whole genome shotgun (WGS) entry which is preliminary data.</text>
</comment>
<dbReference type="GO" id="GO:0140268">
    <property type="term" value="C:endoplasmic reticulum-plasma membrane contact site"/>
    <property type="evidence" value="ECO:0007669"/>
    <property type="project" value="TreeGrafter"/>
</dbReference>
<evidence type="ECO:0000313" key="10">
    <source>
        <dbReference type="Proteomes" id="UP000252139"/>
    </source>
</evidence>